<dbReference type="SUPFAM" id="SSF56645">
    <property type="entry name" value="Acyl-CoA dehydrogenase NM domain-like"/>
    <property type="match status" value="1"/>
</dbReference>
<dbReference type="InterPro" id="IPR009100">
    <property type="entry name" value="AcylCoA_DH/oxidase_NM_dom_sf"/>
</dbReference>
<evidence type="ECO:0000256" key="4">
    <source>
        <dbReference type="ARBA" id="ARBA00022827"/>
    </source>
</evidence>
<dbReference type="PANTHER" id="PTHR43292">
    <property type="entry name" value="ACYL-COA DEHYDROGENASE"/>
    <property type="match status" value="1"/>
</dbReference>
<accession>A0A318K5X0</accession>
<dbReference type="InterPro" id="IPR037069">
    <property type="entry name" value="AcylCoA_DH/ox_N_sf"/>
</dbReference>
<dbReference type="InterPro" id="IPR006091">
    <property type="entry name" value="Acyl-CoA_Oxase/DH_mid-dom"/>
</dbReference>
<evidence type="ECO:0000259" key="9">
    <source>
        <dbReference type="Pfam" id="PF02770"/>
    </source>
</evidence>
<dbReference type="PANTHER" id="PTHR43292:SF3">
    <property type="entry name" value="ACYL-COA DEHYDROGENASE FADE29"/>
    <property type="match status" value="1"/>
</dbReference>
<proteinExistence type="inferred from homology"/>
<comment type="caution">
    <text evidence="11">The sequence shown here is derived from an EMBL/GenBank/DDBJ whole genome shotgun (WGS) entry which is preliminary data.</text>
</comment>
<dbReference type="Pfam" id="PF02771">
    <property type="entry name" value="Acyl-CoA_dh_N"/>
    <property type="match status" value="1"/>
</dbReference>
<reference evidence="11 12" key="1">
    <citation type="submission" date="2018-05" db="EMBL/GenBank/DDBJ databases">
        <title>Genomic Encyclopedia of Type Strains, Phase IV (KMG-IV): sequencing the most valuable type-strain genomes for metagenomic binning, comparative biology and taxonomic classification.</title>
        <authorList>
            <person name="Goeker M."/>
        </authorList>
    </citation>
    <scope>NUCLEOTIDE SEQUENCE [LARGE SCALE GENOMIC DNA]</scope>
    <source>
        <strain evidence="11 12">DSM 44704</strain>
    </source>
</reference>
<evidence type="ECO:0000256" key="6">
    <source>
        <dbReference type="RuleBase" id="RU362125"/>
    </source>
</evidence>
<dbReference type="OrthoDB" id="2431337at2"/>
<evidence type="ECO:0000256" key="1">
    <source>
        <dbReference type="ARBA" id="ARBA00001974"/>
    </source>
</evidence>
<dbReference type="InterPro" id="IPR036250">
    <property type="entry name" value="AcylCo_DH-like_C"/>
</dbReference>
<dbReference type="AlphaFoldDB" id="A0A318K5X0"/>
<dbReference type="GO" id="GO:0005886">
    <property type="term" value="C:plasma membrane"/>
    <property type="evidence" value="ECO:0007669"/>
    <property type="project" value="TreeGrafter"/>
</dbReference>
<dbReference type="InterPro" id="IPR052161">
    <property type="entry name" value="Mycobact_Acyl-CoA_DH"/>
</dbReference>
<evidence type="ECO:0000256" key="2">
    <source>
        <dbReference type="ARBA" id="ARBA00009347"/>
    </source>
</evidence>
<sequence>MFIDLTTEQRRLRDELRSYFADLVTPDEEAAMAVNRHGDAYRDVVRRMGRDGWLGVGWPKQYGGQGFGPVEQQIFFNEAVRADVPLPLVTLLTVGPTLQQFGSDAQKKKFLPGILSGDIHFAIGYSEPEAGTDLASLRTAAVRDDSGDWIVNGQKIFTTGAHEADFVWLACRTGTVESRHRGITILIVDTTDPGYSWTPIITCDGAHHTNATYYDDVRVPADMLVGEENAGWRLITTQLNHERVSLGPSGKIEQLYERVRDWAQPRGVLGETDVRRSLGRIHAMVRLNELLNWQVAAALDSRRSRDPAWSRSATASGSGAHAAGVDGDQSSVIADASATKVFSTESLQEAGRLAEEIVGRYGDPAEAGTAELLDWLDRRTKQNLTVTFGGGVNEVMRELVATAGLKLPRVPR</sequence>
<evidence type="ECO:0000256" key="5">
    <source>
        <dbReference type="ARBA" id="ARBA00023002"/>
    </source>
</evidence>
<evidence type="ECO:0000259" key="8">
    <source>
        <dbReference type="Pfam" id="PF00441"/>
    </source>
</evidence>
<dbReference type="Proteomes" id="UP000247569">
    <property type="component" value="Unassembled WGS sequence"/>
</dbReference>
<dbReference type="RefSeq" id="WP_040730344.1">
    <property type="nucleotide sequence ID" value="NZ_QJKF01000003.1"/>
</dbReference>
<protein>
    <recommendedName>
        <fullName evidence="13">Alkylation response protein AidB-like acyl-CoA dehydrogenase</fullName>
    </recommendedName>
</protein>
<evidence type="ECO:0000313" key="12">
    <source>
        <dbReference type="Proteomes" id="UP000247569"/>
    </source>
</evidence>
<feature type="domain" description="Acyl-CoA dehydrogenase/oxidase C-terminal" evidence="8">
    <location>
        <begin position="229"/>
        <end position="403"/>
    </location>
</feature>
<comment type="similarity">
    <text evidence="2 6">Belongs to the acyl-CoA dehydrogenase family.</text>
</comment>
<dbReference type="Pfam" id="PF00441">
    <property type="entry name" value="Acyl-CoA_dh_1"/>
    <property type="match status" value="1"/>
</dbReference>
<dbReference type="EMBL" id="QJKF01000003">
    <property type="protein sequence ID" value="PXX67039.1"/>
    <property type="molecule type" value="Genomic_DNA"/>
</dbReference>
<evidence type="ECO:0000313" key="11">
    <source>
        <dbReference type="EMBL" id="PXX67039.1"/>
    </source>
</evidence>
<dbReference type="InterPro" id="IPR046373">
    <property type="entry name" value="Acyl-CoA_Oxase/DH_mid-dom_sf"/>
</dbReference>
<dbReference type="Pfam" id="PF02770">
    <property type="entry name" value="Acyl-CoA_dh_M"/>
    <property type="match status" value="1"/>
</dbReference>
<evidence type="ECO:0000259" key="10">
    <source>
        <dbReference type="Pfam" id="PF02771"/>
    </source>
</evidence>
<comment type="cofactor">
    <cofactor evidence="1 6">
        <name>FAD</name>
        <dbReference type="ChEBI" id="CHEBI:57692"/>
    </cofactor>
</comment>
<dbReference type="InterPro" id="IPR009075">
    <property type="entry name" value="AcylCo_DH/oxidase_C"/>
</dbReference>
<feature type="compositionally biased region" description="Low complexity" evidence="7">
    <location>
        <begin position="309"/>
        <end position="326"/>
    </location>
</feature>
<dbReference type="SUPFAM" id="SSF47203">
    <property type="entry name" value="Acyl-CoA dehydrogenase C-terminal domain-like"/>
    <property type="match status" value="1"/>
</dbReference>
<name>A0A318K5X0_9NOCA</name>
<feature type="domain" description="Acyl-CoA dehydrogenase/oxidase N-terminal" evidence="10">
    <location>
        <begin position="6"/>
        <end position="118"/>
    </location>
</feature>
<keyword evidence="12" id="KW-1185">Reference proteome</keyword>
<keyword evidence="4 6" id="KW-0274">FAD</keyword>
<dbReference type="InterPro" id="IPR013786">
    <property type="entry name" value="AcylCoA_DH/ox_N"/>
</dbReference>
<organism evidence="11 12">
    <name type="scientific">Nocardia tenerifensis</name>
    <dbReference type="NCBI Taxonomy" id="228006"/>
    <lineage>
        <taxon>Bacteria</taxon>
        <taxon>Bacillati</taxon>
        <taxon>Actinomycetota</taxon>
        <taxon>Actinomycetes</taxon>
        <taxon>Mycobacteriales</taxon>
        <taxon>Nocardiaceae</taxon>
        <taxon>Nocardia</taxon>
    </lineage>
</organism>
<feature type="region of interest" description="Disordered" evidence="7">
    <location>
        <begin position="306"/>
        <end position="326"/>
    </location>
</feature>
<evidence type="ECO:0000256" key="7">
    <source>
        <dbReference type="SAM" id="MobiDB-lite"/>
    </source>
</evidence>
<evidence type="ECO:0000256" key="3">
    <source>
        <dbReference type="ARBA" id="ARBA00022630"/>
    </source>
</evidence>
<dbReference type="Gene3D" id="1.10.540.10">
    <property type="entry name" value="Acyl-CoA dehydrogenase/oxidase, N-terminal domain"/>
    <property type="match status" value="1"/>
</dbReference>
<feature type="domain" description="Acyl-CoA oxidase/dehydrogenase middle" evidence="9">
    <location>
        <begin position="122"/>
        <end position="210"/>
    </location>
</feature>
<keyword evidence="5 6" id="KW-0560">Oxidoreductase</keyword>
<evidence type="ECO:0008006" key="13">
    <source>
        <dbReference type="Google" id="ProtNLM"/>
    </source>
</evidence>
<dbReference type="GO" id="GO:0050660">
    <property type="term" value="F:flavin adenine dinucleotide binding"/>
    <property type="evidence" value="ECO:0007669"/>
    <property type="project" value="InterPro"/>
</dbReference>
<gene>
    <name evidence="11" type="ORF">DFR70_103795</name>
</gene>
<dbReference type="Gene3D" id="1.20.140.10">
    <property type="entry name" value="Butyryl-CoA Dehydrogenase, subunit A, domain 3"/>
    <property type="match status" value="1"/>
</dbReference>
<dbReference type="GO" id="GO:0016627">
    <property type="term" value="F:oxidoreductase activity, acting on the CH-CH group of donors"/>
    <property type="evidence" value="ECO:0007669"/>
    <property type="project" value="InterPro"/>
</dbReference>
<keyword evidence="3 6" id="KW-0285">Flavoprotein</keyword>
<dbReference type="Gene3D" id="2.40.110.10">
    <property type="entry name" value="Butyryl-CoA Dehydrogenase, subunit A, domain 2"/>
    <property type="match status" value="1"/>
</dbReference>